<comment type="caution">
    <text evidence="2">The sequence shown here is derived from an EMBL/GenBank/DDBJ whole genome shotgun (WGS) entry which is preliminary data.</text>
</comment>
<dbReference type="Pfam" id="PF12867">
    <property type="entry name" value="DinB_2"/>
    <property type="match status" value="1"/>
</dbReference>
<keyword evidence="3" id="KW-1185">Reference proteome</keyword>
<dbReference type="Gene3D" id="1.20.120.450">
    <property type="entry name" value="dinb family like domain"/>
    <property type="match status" value="1"/>
</dbReference>
<organism evidence="2 3">
    <name type="scientific">Planococcus shixiaomingii</name>
    <dbReference type="NCBI Taxonomy" id="3058393"/>
    <lineage>
        <taxon>Bacteria</taxon>
        <taxon>Bacillati</taxon>
        <taxon>Bacillota</taxon>
        <taxon>Bacilli</taxon>
        <taxon>Bacillales</taxon>
        <taxon>Caryophanaceae</taxon>
        <taxon>Planococcus</taxon>
    </lineage>
</organism>
<name>A0ABT8N6B2_9BACL</name>
<protein>
    <submittedName>
        <fullName evidence="2">DinB family protein</fullName>
    </submittedName>
</protein>
<evidence type="ECO:0000313" key="3">
    <source>
        <dbReference type="Proteomes" id="UP001172055"/>
    </source>
</evidence>
<dbReference type="Proteomes" id="UP001172055">
    <property type="component" value="Unassembled WGS sequence"/>
</dbReference>
<evidence type="ECO:0000313" key="2">
    <source>
        <dbReference type="EMBL" id="MDN7243420.1"/>
    </source>
</evidence>
<evidence type="ECO:0000259" key="1">
    <source>
        <dbReference type="Pfam" id="PF12867"/>
    </source>
</evidence>
<dbReference type="InterPro" id="IPR034660">
    <property type="entry name" value="DinB/YfiT-like"/>
</dbReference>
<reference evidence="2 3" key="1">
    <citation type="submission" date="2023-06" db="EMBL/GenBank/DDBJ databases">
        <title>Novel species in genus Planococcus.</title>
        <authorList>
            <person name="Ning S."/>
        </authorList>
    </citation>
    <scope>NUCLEOTIDE SEQUENCE [LARGE SCALE GENOMIC DNA]</scope>
    <source>
        <strain evidence="2 3">N028</strain>
    </source>
</reference>
<dbReference type="SUPFAM" id="SSF109854">
    <property type="entry name" value="DinB/YfiT-like putative metalloenzymes"/>
    <property type="match status" value="1"/>
</dbReference>
<dbReference type="RefSeq" id="WP_300987661.1">
    <property type="nucleotide sequence ID" value="NZ_CP129236.1"/>
</dbReference>
<dbReference type="InterPro" id="IPR024775">
    <property type="entry name" value="DinB-like"/>
</dbReference>
<gene>
    <name evidence="2" type="ORF">QWY14_16645</name>
</gene>
<dbReference type="EMBL" id="JAUJWV010000004">
    <property type="protein sequence ID" value="MDN7243420.1"/>
    <property type="molecule type" value="Genomic_DNA"/>
</dbReference>
<proteinExistence type="predicted"/>
<feature type="domain" description="DinB-like" evidence="1">
    <location>
        <begin position="24"/>
        <end position="149"/>
    </location>
</feature>
<sequence>MSKKEMILDQLSVCRNMDSWIKPLSTALEGLRLEEVTWKPNEASNSISEITSHLLFYNDRWMKRFKGEPVGESPELNSDTFQTIDGLTEDSWQRHVAKLDAGLEQWQKVIEDSTEEELHGSIPGFPEEAVWWEALSNLCTHNTYHTGQIIYIRKALGNWEIAPDWE</sequence>
<accession>A0ABT8N6B2</accession>